<comment type="catalytic activity">
    <reaction evidence="11">
        <text>8-oxo-GTP + H2O = 8-oxo-GMP + diphosphate + H(+)</text>
        <dbReference type="Rhea" id="RHEA:67616"/>
        <dbReference type="ChEBI" id="CHEBI:15377"/>
        <dbReference type="ChEBI" id="CHEBI:15378"/>
        <dbReference type="ChEBI" id="CHEBI:33019"/>
        <dbReference type="ChEBI" id="CHEBI:143553"/>
        <dbReference type="ChEBI" id="CHEBI:145694"/>
    </reaction>
</comment>
<dbReference type="SUPFAM" id="SSF55811">
    <property type="entry name" value="Nudix"/>
    <property type="match status" value="1"/>
</dbReference>
<dbReference type="InterPro" id="IPR003561">
    <property type="entry name" value="Mutator_MutT"/>
</dbReference>
<evidence type="ECO:0000256" key="7">
    <source>
        <dbReference type="ARBA" id="ARBA00022801"/>
    </source>
</evidence>
<dbReference type="InterPro" id="IPR000086">
    <property type="entry name" value="NUDIX_hydrolase_dom"/>
</dbReference>
<dbReference type="PANTHER" id="PTHR47707:SF1">
    <property type="entry name" value="NUDIX HYDROLASE FAMILY PROTEIN"/>
    <property type="match status" value="1"/>
</dbReference>
<evidence type="ECO:0000256" key="6">
    <source>
        <dbReference type="ARBA" id="ARBA00022763"/>
    </source>
</evidence>
<evidence type="ECO:0000256" key="14">
    <source>
        <dbReference type="ARBA" id="ARBA00041592"/>
    </source>
</evidence>
<dbReference type="Pfam" id="PF14815">
    <property type="entry name" value="NUDIX_4"/>
    <property type="match status" value="1"/>
</dbReference>
<keyword evidence="19" id="KW-1185">Reference proteome</keyword>
<comment type="catalytic activity">
    <reaction evidence="10">
        <text>8-oxo-dGTP + H2O = 8-oxo-dGMP + diphosphate + H(+)</text>
        <dbReference type="Rhea" id="RHEA:31575"/>
        <dbReference type="ChEBI" id="CHEBI:15377"/>
        <dbReference type="ChEBI" id="CHEBI:15378"/>
        <dbReference type="ChEBI" id="CHEBI:33019"/>
        <dbReference type="ChEBI" id="CHEBI:63224"/>
        <dbReference type="ChEBI" id="CHEBI:77896"/>
        <dbReference type="EC" id="3.6.1.55"/>
    </reaction>
</comment>
<dbReference type="PROSITE" id="PS00893">
    <property type="entry name" value="NUDIX_BOX"/>
    <property type="match status" value="1"/>
</dbReference>
<sequence length="316" mass="34329">MSASDEPLPEITVVAGIIRDGEGRLCLSRRPEHKHQGGLWEFPGGKVEPGEALDVALARELHEELGLDVTGCEPFMTVRHRYPDLKVTLHFREVSRYGGEPHGREGQPVEWVPLADVTERAFPAANRPVALALRLPQEWVVVPEGLDEQAVITGLERLDPQRQGVYLRNWSQGPSLSRLAAVCRERGLRFWIRDDMALAVREEASGLHLSRRALMAASAAELGGFAGVVSAACHDSRALERALALDIPMAVVSPVAATATHPDVVPLGWDGFAALTEVRPLVFYALGGLSPDDLTTAREHGAYGVAGIRAFWPGVD</sequence>
<evidence type="ECO:0000256" key="8">
    <source>
        <dbReference type="ARBA" id="ARBA00022842"/>
    </source>
</evidence>
<evidence type="ECO:0000256" key="5">
    <source>
        <dbReference type="ARBA" id="ARBA00022723"/>
    </source>
</evidence>
<dbReference type="Pfam" id="PF02581">
    <property type="entry name" value="TMP-TENI"/>
    <property type="match status" value="1"/>
</dbReference>
<dbReference type="PANTHER" id="PTHR47707">
    <property type="entry name" value="8-OXO-DGTP DIPHOSPHATASE"/>
    <property type="match status" value="1"/>
</dbReference>
<keyword evidence="9" id="KW-0234">DNA repair</keyword>
<dbReference type="InterPro" id="IPR020476">
    <property type="entry name" value="Nudix_hydrolase"/>
</dbReference>
<evidence type="ECO:0000256" key="12">
    <source>
        <dbReference type="ARBA" id="ARBA00038905"/>
    </source>
</evidence>
<keyword evidence="8" id="KW-0460">Magnesium</keyword>
<dbReference type="SUPFAM" id="SSF51391">
    <property type="entry name" value="Thiamin phosphate synthase"/>
    <property type="match status" value="1"/>
</dbReference>
<comment type="similarity">
    <text evidence="2">Belongs to the Nudix hydrolase family.</text>
</comment>
<dbReference type="NCBIfam" id="TIGR00586">
    <property type="entry name" value="mutt"/>
    <property type="match status" value="1"/>
</dbReference>
<dbReference type="Gene3D" id="3.90.79.10">
    <property type="entry name" value="Nucleoside Triphosphate Pyrophosphohydrolase"/>
    <property type="match status" value="1"/>
</dbReference>
<dbReference type="InterPro" id="IPR029119">
    <property type="entry name" value="MutY_C"/>
</dbReference>
<evidence type="ECO:0000256" key="15">
    <source>
        <dbReference type="ARBA" id="ARBA00041979"/>
    </source>
</evidence>
<dbReference type="InterPro" id="IPR022998">
    <property type="entry name" value="ThiamineP_synth_TenI"/>
</dbReference>
<name>A0ABQ6YD88_9GAMM</name>
<evidence type="ECO:0000256" key="2">
    <source>
        <dbReference type="ARBA" id="ARBA00005582"/>
    </source>
</evidence>
<evidence type="ECO:0000256" key="13">
    <source>
        <dbReference type="ARBA" id="ARBA00040794"/>
    </source>
</evidence>
<reference evidence="18 19" key="1">
    <citation type="submission" date="2012-09" db="EMBL/GenBank/DDBJ databases">
        <title>Genome Sequence of alkane-degrading Bacterium Alcanivorax sp. 6-D-6.</title>
        <authorList>
            <person name="Lai Q."/>
            <person name="Shao Z."/>
        </authorList>
    </citation>
    <scope>NUCLEOTIDE SEQUENCE [LARGE SCALE GENOMIC DNA]</scope>
    <source>
        <strain evidence="18 19">6-D-6</strain>
    </source>
</reference>
<dbReference type="CDD" id="cd03425">
    <property type="entry name" value="NUDIX_MutT_NudA_like"/>
    <property type="match status" value="1"/>
</dbReference>
<keyword evidence="7" id="KW-0378">Hydrolase</keyword>
<dbReference type="EC" id="3.6.1.55" evidence="12"/>
<dbReference type="InterPro" id="IPR013785">
    <property type="entry name" value="Aldolase_TIM"/>
</dbReference>
<dbReference type="NCBIfam" id="NF006530">
    <property type="entry name" value="PRK08999.1"/>
    <property type="match status" value="1"/>
</dbReference>
<comment type="cofactor">
    <cofactor evidence="1">
        <name>Mg(2+)</name>
        <dbReference type="ChEBI" id="CHEBI:18420"/>
    </cofactor>
</comment>
<accession>A0ABQ6YD88</accession>
<evidence type="ECO:0000259" key="17">
    <source>
        <dbReference type="PROSITE" id="PS51462"/>
    </source>
</evidence>
<organism evidence="18 19">
    <name type="scientific">Alcanivorax xiamenensis</name>
    <dbReference type="NCBI Taxonomy" id="1177156"/>
    <lineage>
        <taxon>Bacteria</taxon>
        <taxon>Pseudomonadati</taxon>
        <taxon>Pseudomonadota</taxon>
        <taxon>Gammaproteobacteria</taxon>
        <taxon>Oceanospirillales</taxon>
        <taxon>Alcanivoracaceae</taxon>
        <taxon>Alcanivorax</taxon>
    </lineage>
</organism>
<dbReference type="PRINTS" id="PR00502">
    <property type="entry name" value="NUDIXFAMILY"/>
</dbReference>
<comment type="caution">
    <text evidence="18">The sequence shown here is derived from an EMBL/GenBank/DDBJ whole genome shotgun (WGS) entry which is preliminary data.</text>
</comment>
<evidence type="ECO:0000256" key="16">
    <source>
        <dbReference type="ARBA" id="ARBA00042798"/>
    </source>
</evidence>
<proteinExistence type="inferred from homology"/>
<dbReference type="RefSeq" id="WP_159659746.1">
    <property type="nucleotide sequence ID" value="NZ_AQPF01000002.1"/>
</dbReference>
<dbReference type="PROSITE" id="PS51462">
    <property type="entry name" value="NUDIX"/>
    <property type="match status" value="1"/>
</dbReference>
<evidence type="ECO:0000313" key="19">
    <source>
        <dbReference type="Proteomes" id="UP000771797"/>
    </source>
</evidence>
<evidence type="ECO:0000313" key="18">
    <source>
        <dbReference type="EMBL" id="KAF0807960.1"/>
    </source>
</evidence>
<dbReference type="InterPro" id="IPR020084">
    <property type="entry name" value="NUDIX_hydrolase_CS"/>
</dbReference>
<protein>
    <recommendedName>
        <fullName evidence="13">8-oxo-dGTP diphosphatase</fullName>
        <ecNumber evidence="12">3.6.1.55</ecNumber>
    </recommendedName>
    <alternativeName>
        <fullName evidence="16">7,8-dihydro-8-oxoguanine-triphosphatase</fullName>
    </alternativeName>
    <alternativeName>
        <fullName evidence="15">Mutator protein MutT</fullName>
    </alternativeName>
    <alternativeName>
        <fullName evidence="14">dGTP pyrophosphohydrolase</fullName>
    </alternativeName>
</protein>
<evidence type="ECO:0000256" key="10">
    <source>
        <dbReference type="ARBA" id="ARBA00035861"/>
    </source>
</evidence>
<evidence type="ECO:0000256" key="4">
    <source>
        <dbReference type="ARBA" id="ARBA00022705"/>
    </source>
</evidence>
<keyword evidence="3" id="KW-0515">Mutator protein</keyword>
<dbReference type="Gene3D" id="3.20.20.70">
    <property type="entry name" value="Aldolase class I"/>
    <property type="match status" value="1"/>
</dbReference>
<evidence type="ECO:0000256" key="11">
    <source>
        <dbReference type="ARBA" id="ARBA00036904"/>
    </source>
</evidence>
<keyword evidence="5" id="KW-0479">Metal-binding</keyword>
<dbReference type="InterPro" id="IPR036206">
    <property type="entry name" value="ThiamineP_synth_sf"/>
</dbReference>
<keyword evidence="4" id="KW-0235">DNA replication</keyword>
<feature type="domain" description="Nudix hydrolase" evidence="17">
    <location>
        <begin position="8"/>
        <end position="135"/>
    </location>
</feature>
<evidence type="ECO:0000256" key="1">
    <source>
        <dbReference type="ARBA" id="ARBA00001946"/>
    </source>
</evidence>
<dbReference type="Proteomes" id="UP000771797">
    <property type="component" value="Unassembled WGS sequence"/>
</dbReference>
<evidence type="ECO:0000256" key="9">
    <source>
        <dbReference type="ARBA" id="ARBA00023204"/>
    </source>
</evidence>
<keyword evidence="6" id="KW-0227">DNA damage</keyword>
<dbReference type="InterPro" id="IPR015797">
    <property type="entry name" value="NUDIX_hydrolase-like_dom_sf"/>
</dbReference>
<evidence type="ECO:0000256" key="3">
    <source>
        <dbReference type="ARBA" id="ARBA00022457"/>
    </source>
</evidence>
<dbReference type="EMBL" id="AQPF01000002">
    <property type="protein sequence ID" value="KAF0807960.1"/>
    <property type="molecule type" value="Genomic_DNA"/>
</dbReference>
<dbReference type="InterPro" id="IPR047127">
    <property type="entry name" value="MutT-like"/>
</dbReference>
<gene>
    <name evidence="18" type="ORF">A6D6_00350</name>
</gene>
<dbReference type="CDD" id="cd00564">
    <property type="entry name" value="TMP_TenI"/>
    <property type="match status" value="1"/>
</dbReference>